<proteinExistence type="predicted"/>
<sequence>MNYCQLISLSFFVAVVSASNVWGQAKPMKAGVPAMTATDMTLLVNAGTLGSQPTQSQTQNGTYTNLSDVMASPGASFNGNSQKNTTTVVGASINGQLNLPDTYAKTKPGKYGIAFNANLVKDLYQKRILNNLDNFIEAASVNLNPNNNKELVDQMIYAIIESAKAWGSSQGLYSDAVYKGKDIYKENTPFVMNMHNQLDKLNLKNLIEGPDPIGILAPLIQYATGQAGASYGDTFLLFYALENNSKPAAAMAALKLVYLFSVDNVVKQNDPVFKALYDNYVLRKQGNKLGTYQFAANRHGTSVPFKRYGVQFGAFSWLIGKSANAQSSALLWDDQCDCPELDLFTTWSSSVTPSSFIIP</sequence>
<comment type="caution">
    <text evidence="2">The sequence shown here is derived from an EMBL/GenBank/DDBJ whole genome shotgun (WGS) entry which is preliminary data.</text>
</comment>
<evidence type="ECO:0000313" key="3">
    <source>
        <dbReference type="Proteomes" id="UP000474175"/>
    </source>
</evidence>
<keyword evidence="1" id="KW-0732">Signal</keyword>
<reference evidence="2 3" key="1">
    <citation type="submission" date="2020-02" db="EMBL/GenBank/DDBJ databases">
        <title>Draft genome sequence of two Spirosoma agri KCTC 52727 and Spirosoma terrae KCTC 52035.</title>
        <authorList>
            <person name="Rojas J."/>
            <person name="Ambika Manirajan B."/>
            <person name="Suarez C."/>
            <person name="Ratering S."/>
            <person name="Schnell S."/>
        </authorList>
    </citation>
    <scope>NUCLEOTIDE SEQUENCE [LARGE SCALE GENOMIC DNA]</scope>
    <source>
        <strain evidence="2 3">KCTC 52035</strain>
    </source>
</reference>
<name>A0A6L9LDM3_9BACT</name>
<accession>A0A6L9LDM3</accession>
<evidence type="ECO:0000256" key="1">
    <source>
        <dbReference type="SAM" id="SignalP"/>
    </source>
</evidence>
<keyword evidence="3" id="KW-1185">Reference proteome</keyword>
<organism evidence="2 3">
    <name type="scientific">Spirosoma terrae</name>
    <dbReference type="NCBI Taxonomy" id="1968276"/>
    <lineage>
        <taxon>Bacteria</taxon>
        <taxon>Pseudomonadati</taxon>
        <taxon>Bacteroidota</taxon>
        <taxon>Cytophagia</taxon>
        <taxon>Cytophagales</taxon>
        <taxon>Cytophagaceae</taxon>
        <taxon>Spirosoma</taxon>
    </lineage>
</organism>
<dbReference type="Proteomes" id="UP000474175">
    <property type="component" value="Unassembled WGS sequence"/>
</dbReference>
<protein>
    <recommendedName>
        <fullName evidence="4">Alginate lyase domain-containing protein</fullName>
    </recommendedName>
</protein>
<gene>
    <name evidence="2" type="ORF">GK108_26785</name>
</gene>
<dbReference type="RefSeq" id="WP_163954657.1">
    <property type="nucleotide sequence ID" value="NZ_JAAFZH010000018.1"/>
</dbReference>
<dbReference type="EMBL" id="JAAFZH010000018">
    <property type="protein sequence ID" value="NDU98520.1"/>
    <property type="molecule type" value="Genomic_DNA"/>
</dbReference>
<feature type="chain" id="PRO_5026811940" description="Alginate lyase domain-containing protein" evidence="1">
    <location>
        <begin position="19"/>
        <end position="359"/>
    </location>
</feature>
<feature type="signal peptide" evidence="1">
    <location>
        <begin position="1"/>
        <end position="18"/>
    </location>
</feature>
<dbReference type="AlphaFoldDB" id="A0A6L9LDM3"/>
<evidence type="ECO:0008006" key="4">
    <source>
        <dbReference type="Google" id="ProtNLM"/>
    </source>
</evidence>
<evidence type="ECO:0000313" key="2">
    <source>
        <dbReference type="EMBL" id="NDU98520.1"/>
    </source>
</evidence>